<dbReference type="EMBL" id="CAJC01000194">
    <property type="protein sequence ID" value="CCI54691.1"/>
    <property type="molecule type" value="Genomic_DNA"/>
</dbReference>
<name>A0A077MBF8_9MICO</name>
<gene>
    <name evidence="2" type="ORF">BN13_80060</name>
</gene>
<dbReference type="AlphaFoldDB" id="A0A077MBF8"/>
<evidence type="ECO:0000313" key="2">
    <source>
        <dbReference type="EMBL" id="CCI54691.1"/>
    </source>
</evidence>
<dbReference type="Proteomes" id="UP000035720">
    <property type="component" value="Unassembled WGS sequence"/>
</dbReference>
<sequence>MSVHDESQHPRGRGGKWVAKQGGEPDVDLGAVENPLAPEGVRAAMTTDDLSDEVVDYVLTHDQDGGPRDFELPETGHRLRSGDYAMLETFTTTSLAIDNWGTPVAGIGHIWDEDDIVGVDILANGTGPRTASLTTESIRWDDIVPDADATPRTVAREIARKMIVAVNRADVIATVAESRRNTERARLRNERQYSVGWSYNDARPFKDAMLPFPGEDSPHASATGPWSWNDDEWAAIDAHATQAERAEGTIATDTARVAALDRLSQSGRSDAMRMAFPRVPDDVAASLLDGWSDADHATKMATVSLIAEIDAN</sequence>
<accession>A0A077MBF8</accession>
<organism evidence="2 3">
    <name type="scientific">Nostocoides jenkinsii Ben 74</name>
    <dbReference type="NCBI Taxonomy" id="1193518"/>
    <lineage>
        <taxon>Bacteria</taxon>
        <taxon>Bacillati</taxon>
        <taxon>Actinomycetota</taxon>
        <taxon>Actinomycetes</taxon>
        <taxon>Micrococcales</taxon>
        <taxon>Intrasporangiaceae</taxon>
        <taxon>Nostocoides</taxon>
    </lineage>
</organism>
<dbReference type="STRING" id="1193518.BN13_80060"/>
<evidence type="ECO:0000256" key="1">
    <source>
        <dbReference type="SAM" id="MobiDB-lite"/>
    </source>
</evidence>
<evidence type="ECO:0000313" key="3">
    <source>
        <dbReference type="Proteomes" id="UP000035720"/>
    </source>
</evidence>
<dbReference type="RefSeq" id="WP_048544159.1">
    <property type="nucleotide sequence ID" value="NZ_HF571038.1"/>
</dbReference>
<proteinExistence type="predicted"/>
<reference evidence="2 3" key="1">
    <citation type="journal article" date="2013" name="ISME J.">
        <title>A metabolic model for members of the genus Tetrasphaera involved in enhanced biological phosphorus removal.</title>
        <authorList>
            <person name="Kristiansen R."/>
            <person name="Nguyen H.T.T."/>
            <person name="Saunders A.M."/>
            <person name="Nielsen J.L."/>
            <person name="Wimmer R."/>
            <person name="Le V.Q."/>
            <person name="McIlroy S.J."/>
            <person name="Petrovski S."/>
            <person name="Seviour R.J."/>
            <person name="Calteau A."/>
            <person name="Nielsen K.L."/>
            <person name="Nielsen P.H."/>
        </authorList>
    </citation>
    <scope>NUCLEOTIDE SEQUENCE [LARGE SCALE GENOMIC DNA]</scope>
    <source>
        <strain evidence="2 3">Ben 74</strain>
    </source>
</reference>
<protein>
    <submittedName>
        <fullName evidence="2">Uncharacterized protein</fullName>
    </submittedName>
</protein>
<keyword evidence="3" id="KW-1185">Reference proteome</keyword>
<comment type="caution">
    <text evidence="2">The sequence shown here is derived from an EMBL/GenBank/DDBJ whole genome shotgun (WGS) entry which is preliminary data.</text>
</comment>
<feature type="region of interest" description="Disordered" evidence="1">
    <location>
        <begin position="1"/>
        <end position="27"/>
    </location>
</feature>